<keyword evidence="8" id="KW-0624">Polysaccharide degradation</keyword>
<dbReference type="eggNOG" id="ENOG502SD05">
    <property type="taxonomic scope" value="Eukaryota"/>
</dbReference>
<dbReference type="InterPro" id="IPR043595">
    <property type="entry name" value="FaeB/C/D"/>
</dbReference>
<keyword evidence="6" id="KW-0378">Hydrolase</keyword>
<accession>W2RNX7</accession>
<keyword evidence="5 11" id="KW-0732">Signal</keyword>
<keyword evidence="13" id="KW-1185">Reference proteome</keyword>
<evidence type="ECO:0000313" key="13">
    <source>
        <dbReference type="Proteomes" id="UP000030752"/>
    </source>
</evidence>
<feature type="signal peptide" evidence="11">
    <location>
        <begin position="1"/>
        <end position="17"/>
    </location>
</feature>
<dbReference type="PANTHER" id="PTHR38050">
    <property type="match status" value="1"/>
</dbReference>
<dbReference type="InParanoid" id="W2RNX7"/>
<dbReference type="GO" id="GO:0045493">
    <property type="term" value="P:xylan catabolic process"/>
    <property type="evidence" value="ECO:0007669"/>
    <property type="project" value="UniProtKB-KW"/>
</dbReference>
<gene>
    <name evidence="12" type="ORF">HMPREF1541_07653</name>
</gene>
<evidence type="ECO:0000256" key="2">
    <source>
        <dbReference type="ARBA" id="ARBA00013091"/>
    </source>
</evidence>
<evidence type="ECO:0000256" key="11">
    <source>
        <dbReference type="SAM" id="SignalP"/>
    </source>
</evidence>
<dbReference type="AlphaFoldDB" id="W2RNX7"/>
<dbReference type="OrthoDB" id="424610at2759"/>
<evidence type="ECO:0000256" key="5">
    <source>
        <dbReference type="ARBA" id="ARBA00022729"/>
    </source>
</evidence>
<keyword evidence="4" id="KW-0858">Xylan degradation</keyword>
<reference evidence="12 13" key="1">
    <citation type="submission" date="2013-03" db="EMBL/GenBank/DDBJ databases">
        <title>The Genome Sequence of Phialophora europaea CBS 101466.</title>
        <authorList>
            <consortium name="The Broad Institute Genomics Platform"/>
            <person name="Cuomo C."/>
            <person name="de Hoog S."/>
            <person name="Gorbushina A."/>
            <person name="Walker B."/>
            <person name="Young S.K."/>
            <person name="Zeng Q."/>
            <person name="Gargeya S."/>
            <person name="Fitzgerald M."/>
            <person name="Haas B."/>
            <person name="Abouelleil A."/>
            <person name="Allen A.W."/>
            <person name="Alvarado L."/>
            <person name="Arachchi H.M."/>
            <person name="Berlin A.M."/>
            <person name="Chapman S.B."/>
            <person name="Gainer-Dewar J."/>
            <person name="Goldberg J."/>
            <person name="Griggs A."/>
            <person name="Gujja S."/>
            <person name="Hansen M."/>
            <person name="Howarth C."/>
            <person name="Imamovic A."/>
            <person name="Ireland A."/>
            <person name="Larimer J."/>
            <person name="McCowan C."/>
            <person name="Murphy C."/>
            <person name="Pearson M."/>
            <person name="Poon T.W."/>
            <person name="Priest M."/>
            <person name="Roberts A."/>
            <person name="Saif S."/>
            <person name="Shea T."/>
            <person name="Sisk P."/>
            <person name="Sykes S."/>
            <person name="Wortman J."/>
            <person name="Nusbaum C."/>
            <person name="Birren B."/>
        </authorList>
    </citation>
    <scope>NUCLEOTIDE SEQUENCE [LARGE SCALE GENOMIC DNA]</scope>
    <source>
        <strain evidence="12 13">CBS 101466</strain>
    </source>
</reference>
<evidence type="ECO:0000256" key="10">
    <source>
        <dbReference type="SAM" id="MobiDB-lite"/>
    </source>
</evidence>
<feature type="chain" id="PRO_5004824940" description="feruloyl esterase" evidence="11">
    <location>
        <begin position="18"/>
        <end position="319"/>
    </location>
</feature>
<evidence type="ECO:0000256" key="9">
    <source>
        <dbReference type="ARBA" id="ARBA00034075"/>
    </source>
</evidence>
<keyword evidence="7" id="KW-0119">Carbohydrate metabolism</keyword>
<dbReference type="HOGENOM" id="CLU_027551_4_1_1"/>
<feature type="region of interest" description="Disordered" evidence="10">
    <location>
        <begin position="19"/>
        <end position="48"/>
    </location>
</feature>
<organism evidence="12 13">
    <name type="scientific">Cyphellophora europaea (strain CBS 101466)</name>
    <name type="common">Phialophora europaea</name>
    <dbReference type="NCBI Taxonomy" id="1220924"/>
    <lineage>
        <taxon>Eukaryota</taxon>
        <taxon>Fungi</taxon>
        <taxon>Dikarya</taxon>
        <taxon>Ascomycota</taxon>
        <taxon>Pezizomycotina</taxon>
        <taxon>Eurotiomycetes</taxon>
        <taxon>Chaetothyriomycetidae</taxon>
        <taxon>Chaetothyriales</taxon>
        <taxon>Cyphellophoraceae</taxon>
        <taxon>Cyphellophora</taxon>
    </lineage>
</organism>
<dbReference type="GO" id="GO:0005576">
    <property type="term" value="C:extracellular region"/>
    <property type="evidence" value="ECO:0007669"/>
    <property type="project" value="UniProtKB-SubCell"/>
</dbReference>
<dbReference type="PROSITE" id="PS51257">
    <property type="entry name" value="PROKAR_LIPOPROTEIN"/>
    <property type="match status" value="1"/>
</dbReference>
<evidence type="ECO:0000256" key="3">
    <source>
        <dbReference type="ARBA" id="ARBA00022525"/>
    </source>
</evidence>
<dbReference type="PANTHER" id="PTHR38050:SF2">
    <property type="entry name" value="FERULOYL ESTERASE C-RELATED"/>
    <property type="match status" value="1"/>
</dbReference>
<evidence type="ECO:0000256" key="4">
    <source>
        <dbReference type="ARBA" id="ARBA00022651"/>
    </source>
</evidence>
<comment type="subcellular location">
    <subcellularLocation>
        <location evidence="1">Secreted</location>
    </subcellularLocation>
</comment>
<dbReference type="EC" id="3.1.1.73" evidence="2"/>
<dbReference type="GO" id="GO:0030600">
    <property type="term" value="F:feruloyl esterase activity"/>
    <property type="evidence" value="ECO:0007669"/>
    <property type="project" value="UniProtKB-EC"/>
</dbReference>
<dbReference type="EMBL" id="KB822723">
    <property type="protein sequence ID" value="ETN38030.1"/>
    <property type="molecule type" value="Genomic_DNA"/>
</dbReference>
<sequence length="319" mass="34261">MYRSLATLLPILTLTTAIPHASPPTPPSSSGCGKDSPIAPGSRSTNLTITSDDRERSFLLHIPSSYDAHKPTPLILSFHGRSRNSSYQESLSQFSDPAYNTAWLAVYPQGLNDSWQGPDYAVEGVSDTLFVSELLDYLEAALCIDTSRVYATGKSNGGGFTGTLACDDTGAGARIAAFAPVSGAFYDFGEGGSGCRPSRKGLPILEFHGDEDETIPYEGGDGAGGSLPDIGEWVSWWAEWNECPADGKRVDEEYDGGVTVTSWACGKGEDRLVEGYKVHGLGHDWPSLHPNLDNPDGTVVEATTVIMEWFARWSLGQEN</sequence>
<evidence type="ECO:0000256" key="1">
    <source>
        <dbReference type="ARBA" id="ARBA00004613"/>
    </source>
</evidence>
<dbReference type="Gene3D" id="3.40.50.1820">
    <property type="entry name" value="alpha/beta hydrolase"/>
    <property type="match status" value="1"/>
</dbReference>
<dbReference type="SUPFAM" id="SSF53474">
    <property type="entry name" value="alpha/beta-Hydrolases"/>
    <property type="match status" value="1"/>
</dbReference>
<dbReference type="GeneID" id="19974992"/>
<dbReference type="Proteomes" id="UP000030752">
    <property type="component" value="Unassembled WGS sequence"/>
</dbReference>
<evidence type="ECO:0000256" key="6">
    <source>
        <dbReference type="ARBA" id="ARBA00022801"/>
    </source>
</evidence>
<keyword evidence="3" id="KW-0964">Secreted</keyword>
<proteinExistence type="predicted"/>
<comment type="catalytic activity">
    <reaction evidence="9">
        <text>feruloyl-polysaccharide + H2O = ferulate + polysaccharide.</text>
        <dbReference type="EC" id="3.1.1.73"/>
    </reaction>
</comment>
<dbReference type="VEuPathDB" id="FungiDB:HMPREF1541_07653"/>
<name>W2RNX7_CYPE1</name>
<evidence type="ECO:0000256" key="8">
    <source>
        <dbReference type="ARBA" id="ARBA00023326"/>
    </source>
</evidence>
<dbReference type="STRING" id="1220924.W2RNX7"/>
<protein>
    <recommendedName>
        <fullName evidence="2">feruloyl esterase</fullName>
        <ecNumber evidence="2">3.1.1.73</ecNumber>
    </recommendedName>
</protein>
<dbReference type="InterPro" id="IPR029058">
    <property type="entry name" value="AB_hydrolase_fold"/>
</dbReference>
<evidence type="ECO:0000256" key="7">
    <source>
        <dbReference type="ARBA" id="ARBA00023277"/>
    </source>
</evidence>
<evidence type="ECO:0000313" key="12">
    <source>
        <dbReference type="EMBL" id="ETN38030.1"/>
    </source>
</evidence>
<dbReference type="RefSeq" id="XP_008720199.1">
    <property type="nucleotide sequence ID" value="XM_008721977.1"/>
</dbReference>